<dbReference type="GO" id="GO:0061630">
    <property type="term" value="F:ubiquitin protein ligase activity"/>
    <property type="evidence" value="ECO:0007669"/>
    <property type="project" value="UniProtKB-EC"/>
</dbReference>
<accession>A0A087XSM5</accession>
<comment type="catalytic activity">
    <reaction evidence="1">
        <text>S-ubiquitinyl-[E2 ubiquitin-conjugating enzyme]-L-cysteine + [acceptor protein]-L-lysine = [E2 ubiquitin-conjugating enzyme]-L-cysteine + N(6)-ubiquitinyl-[acceptor protein]-L-lysine.</text>
        <dbReference type="EC" id="2.3.2.27"/>
    </reaction>
</comment>
<organism evidence="12 13">
    <name type="scientific">Poecilia formosa</name>
    <name type="common">Amazon molly</name>
    <name type="synonym">Limia formosa</name>
    <dbReference type="NCBI Taxonomy" id="48698"/>
    <lineage>
        <taxon>Eukaryota</taxon>
        <taxon>Metazoa</taxon>
        <taxon>Chordata</taxon>
        <taxon>Craniata</taxon>
        <taxon>Vertebrata</taxon>
        <taxon>Euteleostomi</taxon>
        <taxon>Actinopterygii</taxon>
        <taxon>Neopterygii</taxon>
        <taxon>Teleostei</taxon>
        <taxon>Neoteleostei</taxon>
        <taxon>Acanthomorphata</taxon>
        <taxon>Ovalentaria</taxon>
        <taxon>Atherinomorphae</taxon>
        <taxon>Cyprinodontiformes</taxon>
        <taxon>Poeciliidae</taxon>
        <taxon>Poeciliinae</taxon>
        <taxon>Poecilia</taxon>
    </lineage>
</organism>
<keyword evidence="5" id="KW-0479">Metal-binding</keyword>
<dbReference type="eggNOG" id="KOG0800">
    <property type="taxonomic scope" value="Eukaryota"/>
</dbReference>
<comment type="pathway">
    <text evidence="2">Protein modification; protein ubiquitination.</text>
</comment>
<dbReference type="STRING" id="48698.ENSPFOP00000008778"/>
<dbReference type="GeneTree" id="ENSGT00940000157203"/>
<evidence type="ECO:0000256" key="8">
    <source>
        <dbReference type="ARBA" id="ARBA00022833"/>
    </source>
</evidence>
<dbReference type="GO" id="GO:0005634">
    <property type="term" value="C:nucleus"/>
    <property type="evidence" value="ECO:0007669"/>
    <property type="project" value="TreeGrafter"/>
</dbReference>
<dbReference type="Ensembl" id="ENSPFOT00000008790.2">
    <property type="protein sequence ID" value="ENSPFOP00000008778.2"/>
    <property type="gene ID" value="ENSPFOG00000008821.2"/>
</dbReference>
<keyword evidence="7" id="KW-0833">Ubl conjugation pathway</keyword>
<keyword evidence="4" id="KW-0808">Transferase</keyword>
<dbReference type="SUPFAM" id="SSF57850">
    <property type="entry name" value="RING/U-box"/>
    <property type="match status" value="1"/>
</dbReference>
<feature type="region of interest" description="Disordered" evidence="10">
    <location>
        <begin position="302"/>
        <end position="327"/>
    </location>
</feature>
<protein>
    <recommendedName>
        <fullName evidence="3">RING-type E3 ubiquitin transferase</fullName>
        <ecNumber evidence="3">2.3.2.27</ecNumber>
    </recommendedName>
</protein>
<reference evidence="12" key="2">
    <citation type="submission" date="2025-08" db="UniProtKB">
        <authorList>
            <consortium name="Ensembl"/>
        </authorList>
    </citation>
    <scope>IDENTIFICATION</scope>
</reference>
<dbReference type="GO" id="GO:0008270">
    <property type="term" value="F:zinc ion binding"/>
    <property type="evidence" value="ECO:0007669"/>
    <property type="project" value="UniProtKB-KW"/>
</dbReference>
<feature type="domain" description="RING-type" evidence="11">
    <location>
        <begin position="254"/>
        <end position="295"/>
    </location>
</feature>
<dbReference type="GO" id="GO:0000209">
    <property type="term" value="P:protein polyubiquitination"/>
    <property type="evidence" value="ECO:0007669"/>
    <property type="project" value="UniProtKB-ARBA"/>
</dbReference>
<dbReference type="InterPro" id="IPR001841">
    <property type="entry name" value="Znf_RING"/>
</dbReference>
<dbReference type="Gene3D" id="3.30.40.10">
    <property type="entry name" value="Zinc/RING finger domain, C3HC4 (zinc finger)"/>
    <property type="match status" value="1"/>
</dbReference>
<evidence type="ECO:0000256" key="7">
    <source>
        <dbReference type="ARBA" id="ARBA00022786"/>
    </source>
</evidence>
<evidence type="ECO:0000313" key="13">
    <source>
        <dbReference type="Proteomes" id="UP000028760"/>
    </source>
</evidence>
<dbReference type="PANTHER" id="PTHR45931">
    <property type="entry name" value="SI:CH211-59O9.10"/>
    <property type="match status" value="1"/>
</dbReference>
<evidence type="ECO:0000256" key="4">
    <source>
        <dbReference type="ARBA" id="ARBA00022679"/>
    </source>
</evidence>
<dbReference type="EMBL" id="AYCK01008874">
    <property type="status" value="NOT_ANNOTATED_CDS"/>
    <property type="molecule type" value="Genomic_DNA"/>
</dbReference>
<sequence>MAEAADTPQHRFYCHFCRKETEPQLPDLVCPTCESDFIEEVTEDSSNLDLLFIHLNQTFPGLKCLCNKQIQFISKTRTGCRSFDLSLLTDKEICWKLIGDCKNCYLASRCTLGPLVGGKLGAEFGQNPPNSFDCRKGQPAELQEQDSPFNSEQDESSRPEQIPAVYGIMQQVFSELLATSGSSSSTPTELSSMMQLYSNPGDYAWGQGGLDAVVTELLERLENTGPPPAEQEMISLLPSVCVSQEQIADCRLECPVCREEYSLSESVRKLPCHHFFHSDCIVPWLELHDTCPVCRKSLDGVDNNLPPTSQQPQDELSDRQHPERWSV</sequence>
<evidence type="ECO:0000256" key="9">
    <source>
        <dbReference type="PROSITE-ProRule" id="PRU00175"/>
    </source>
</evidence>
<evidence type="ECO:0000256" key="2">
    <source>
        <dbReference type="ARBA" id="ARBA00004906"/>
    </source>
</evidence>
<dbReference type="Pfam" id="PF13639">
    <property type="entry name" value="zf-RING_2"/>
    <property type="match status" value="1"/>
</dbReference>
<dbReference type="EC" id="2.3.2.27" evidence="3"/>
<evidence type="ECO:0000259" key="11">
    <source>
        <dbReference type="PROSITE" id="PS50089"/>
    </source>
</evidence>
<evidence type="ECO:0000256" key="6">
    <source>
        <dbReference type="ARBA" id="ARBA00022771"/>
    </source>
</evidence>
<evidence type="ECO:0000256" key="5">
    <source>
        <dbReference type="ARBA" id="ARBA00022723"/>
    </source>
</evidence>
<dbReference type="PROSITE" id="PS50089">
    <property type="entry name" value="ZF_RING_2"/>
    <property type="match status" value="1"/>
</dbReference>
<evidence type="ECO:0000313" key="12">
    <source>
        <dbReference type="Ensembl" id="ENSPFOP00000008778.2"/>
    </source>
</evidence>
<feature type="compositionally biased region" description="Polar residues" evidence="10">
    <location>
        <begin position="305"/>
        <end position="314"/>
    </location>
</feature>
<evidence type="ECO:0000256" key="3">
    <source>
        <dbReference type="ARBA" id="ARBA00012483"/>
    </source>
</evidence>
<dbReference type="PANTHER" id="PTHR45931:SF3">
    <property type="entry name" value="RING ZINC FINGER-CONTAINING PROTEIN"/>
    <property type="match status" value="1"/>
</dbReference>
<dbReference type="Proteomes" id="UP000028760">
    <property type="component" value="Unassembled WGS sequence"/>
</dbReference>
<keyword evidence="8" id="KW-0862">Zinc</keyword>
<keyword evidence="13" id="KW-1185">Reference proteome</keyword>
<reference evidence="12" key="3">
    <citation type="submission" date="2025-09" db="UniProtKB">
        <authorList>
            <consortium name="Ensembl"/>
        </authorList>
    </citation>
    <scope>IDENTIFICATION</scope>
</reference>
<dbReference type="AlphaFoldDB" id="A0A087XSM5"/>
<name>A0A087XSM5_POEFO</name>
<evidence type="ECO:0000256" key="1">
    <source>
        <dbReference type="ARBA" id="ARBA00000900"/>
    </source>
</evidence>
<dbReference type="FunFam" id="3.30.40.10:FF:000069">
    <property type="entry name" value="E3 ubiquitin-protein ligase RNF115"/>
    <property type="match status" value="1"/>
</dbReference>
<dbReference type="SMART" id="SM00184">
    <property type="entry name" value="RING"/>
    <property type="match status" value="1"/>
</dbReference>
<feature type="region of interest" description="Disordered" evidence="10">
    <location>
        <begin position="130"/>
        <end position="158"/>
    </location>
</feature>
<dbReference type="InterPro" id="IPR051834">
    <property type="entry name" value="RING_finger_E3_ligase"/>
</dbReference>
<feature type="compositionally biased region" description="Basic and acidic residues" evidence="10">
    <location>
        <begin position="316"/>
        <end position="327"/>
    </location>
</feature>
<evidence type="ECO:0000256" key="10">
    <source>
        <dbReference type="SAM" id="MobiDB-lite"/>
    </source>
</evidence>
<proteinExistence type="predicted"/>
<keyword evidence="6 9" id="KW-0863">Zinc-finger</keyword>
<reference evidence="13" key="1">
    <citation type="submission" date="2013-10" db="EMBL/GenBank/DDBJ databases">
        <authorList>
            <person name="Schartl M."/>
            <person name="Warren W."/>
        </authorList>
    </citation>
    <scope>NUCLEOTIDE SEQUENCE [LARGE SCALE GENOMIC DNA]</scope>
    <source>
        <strain evidence="13">female</strain>
    </source>
</reference>
<dbReference type="GO" id="GO:0006511">
    <property type="term" value="P:ubiquitin-dependent protein catabolic process"/>
    <property type="evidence" value="ECO:0007669"/>
    <property type="project" value="TreeGrafter"/>
</dbReference>
<dbReference type="InterPro" id="IPR013083">
    <property type="entry name" value="Znf_RING/FYVE/PHD"/>
</dbReference>